<geneLocation type="plasmid" evidence="2">
    <name>pkf715c dna</name>
</geneLocation>
<proteinExistence type="predicted"/>
<accession>A0A1L7NQ33</accession>
<dbReference type="AlphaFoldDB" id="A0A1L7NQ33"/>
<dbReference type="Proteomes" id="UP000218731">
    <property type="component" value="Plasmid pKF715C"/>
</dbReference>
<name>A0A1L7NQ33_PSEPU</name>
<keyword evidence="1" id="KW-0614">Plasmid</keyword>
<protein>
    <submittedName>
        <fullName evidence="1">Gap junction protein</fullName>
    </submittedName>
</protein>
<gene>
    <name evidence="1" type="ORF">KF715C_pC1210</name>
</gene>
<dbReference type="EMBL" id="AP015032">
    <property type="protein sequence ID" value="BAW27554.1"/>
    <property type="molecule type" value="Genomic_DNA"/>
</dbReference>
<dbReference type="RefSeq" id="WP_096427264.1">
    <property type="nucleotide sequence ID" value="NZ_AP015032.1"/>
</dbReference>
<evidence type="ECO:0000313" key="1">
    <source>
        <dbReference type="EMBL" id="BAW27554.1"/>
    </source>
</evidence>
<organism evidence="1 2">
    <name type="scientific">Pseudomonas putida</name>
    <name type="common">Arthrobacter siderocapsulatus</name>
    <dbReference type="NCBI Taxonomy" id="303"/>
    <lineage>
        <taxon>Bacteria</taxon>
        <taxon>Pseudomonadati</taxon>
        <taxon>Pseudomonadota</taxon>
        <taxon>Gammaproteobacteria</taxon>
        <taxon>Pseudomonadales</taxon>
        <taxon>Pseudomonadaceae</taxon>
        <taxon>Pseudomonas</taxon>
    </lineage>
</organism>
<sequence length="60" mass="6846">MPHPIQYLGHPLHTVNAKAELRRQLEEAVANFGPVPPAPEFQIKPTPAQERVIRYGLHKR</sequence>
<evidence type="ECO:0000313" key="2">
    <source>
        <dbReference type="Proteomes" id="UP000218731"/>
    </source>
</evidence>
<reference evidence="1 2" key="1">
    <citation type="submission" date="2015-11" db="EMBL/GenBank/DDBJ databases">
        <title>Complete genome sequencing of a biphenyl-degrading bacterium, Pseudomonas putida KF715 (=NBRC110667).</title>
        <authorList>
            <person name="Suenaga H."/>
            <person name="Fujihara N."/>
            <person name="Watanabe T."/>
            <person name="Hirose J."/>
            <person name="Kimura N."/>
            <person name="Yamazoe A."/>
            <person name="Hosoyama A."/>
            <person name="Shimodaira J."/>
            <person name="Furukawa K."/>
        </authorList>
    </citation>
    <scope>NUCLEOTIDE SEQUENCE [LARGE SCALE GENOMIC DNA]</scope>
    <source>
        <strain evidence="1 2">KF715</strain>
        <plasmid evidence="2">Plasmid pkf715c dna</plasmid>
    </source>
</reference>